<dbReference type="EMBL" id="CP017146">
    <property type="protein sequence ID" value="QHO69854.1"/>
    <property type="molecule type" value="Genomic_DNA"/>
</dbReference>
<dbReference type="AlphaFoldDB" id="A0A7L5AKF8"/>
<dbReference type="Proteomes" id="UP000464507">
    <property type="component" value="Chromosome"/>
</dbReference>
<protein>
    <submittedName>
        <fullName evidence="1">Uncharacterized protein</fullName>
    </submittedName>
</protein>
<sequence>MREVGVISVVAHMQVNDLVAADVYAAVAGVLSTRPPGPVATCEARPLRLDGTALAPVPVNLYLTPTFAKLDPAYGHALAPLLHAVAHSPAERTDTARGVEALRWFEYGNLDAEEMKIALCPSVTTSKGRSAVCNEKAWADFLAGNGEIHVRAGQKLGRAGTAYLAGSSAGALQVWFGVMAEAGPHDPGFFYQAAEGSLLAADAPLAAAARNGPLRVRWPLIPVGTAANVIGANHLLPYTALLQARNDLDLTYEQWRAVGDRQKALYLAQLLMRFRPDLAQAGVRRFAFNMRDQHNVFQLEAVTEFFMNYPDPLKAGAVPVLPGAAAYRMVNLLAPYGAAAQVNADTVTLDGTQDFTRIVAGRDVLVLDSDTVRTHHKYRILAADPNLRTVTVDAPPTVTAAGPWRISPRPSLVLIDPLGARVRGATATRSAPNTVTLRSVTPAQRKRLGQINPNFDTIALGDADAGTRCDFLITKVTLPNGGDPQLTLEANPVLPAGGSRWAIPAGVEGFQGPVTPPSKKTTYGWDHYDGMMFAVLGGRIAAAFPWSSYTSRKDGGSKSSSIRGNRYYHVRSFLSAKAAINVAFMVTDETSLHYGRVTAKGVEAAGQPFAGRTYVEVDFDLAATLAAKGGNGRAVFFASGDDLFHKIPVAGVSTSKNRIYVRNVSRSLVPDQPAGAWLFLYDGVHEAAHYFANPVAPDTAPADEIPQAKGKALIRLHRGSTYSSTGSEGCQVSPEFCGLREVLLDHHLDELVDFYANRPEGSHITRGGLAGNTPPLFSRYKALARSIAAAEQQISDIRAVIQDLSALVAGNVADEAKVAQMQEVLRQALAPFEASDKVGDEPTTDMLVVAIEEVIAAYEAGDIQQILTTYARPEDQLGAREIRTLQETLERNKAESARIQGYWNDRVQGGYWLIRPAELPVNP</sequence>
<accession>A0A7L5AKF8</accession>
<name>A0A7L5AKF8_9MICO</name>
<reference evidence="1 2" key="1">
    <citation type="submission" date="2016-09" db="EMBL/GenBank/DDBJ databases">
        <title>Complete genome sequence of microbes from the polar regions.</title>
        <authorList>
            <person name="Liao L."/>
            <person name="Chen B."/>
        </authorList>
    </citation>
    <scope>NUCLEOTIDE SEQUENCE [LARGE SCALE GENOMIC DNA]</scope>
    <source>
        <strain evidence="1 2">ZS314</strain>
    </source>
</reference>
<evidence type="ECO:0000313" key="1">
    <source>
        <dbReference type="EMBL" id="QHO69854.1"/>
    </source>
</evidence>
<dbReference type="KEGG" id="mant:BHD05_09580"/>
<keyword evidence="2" id="KW-1185">Reference proteome</keyword>
<evidence type="ECO:0000313" key="2">
    <source>
        <dbReference type="Proteomes" id="UP000464507"/>
    </source>
</evidence>
<gene>
    <name evidence="1" type="ORF">BHD05_09580</name>
</gene>
<organism evidence="1 2">
    <name type="scientific">Marisediminicola antarctica</name>
    <dbReference type="NCBI Taxonomy" id="674079"/>
    <lineage>
        <taxon>Bacteria</taxon>
        <taxon>Bacillati</taxon>
        <taxon>Actinomycetota</taxon>
        <taxon>Actinomycetes</taxon>
        <taxon>Micrococcales</taxon>
        <taxon>Microbacteriaceae</taxon>
        <taxon>Marisediminicola</taxon>
    </lineage>
</organism>
<proteinExistence type="predicted"/>